<organism evidence="1 2">
    <name type="scientific">Agrocybe pediades</name>
    <dbReference type="NCBI Taxonomy" id="84607"/>
    <lineage>
        <taxon>Eukaryota</taxon>
        <taxon>Fungi</taxon>
        <taxon>Dikarya</taxon>
        <taxon>Basidiomycota</taxon>
        <taxon>Agaricomycotina</taxon>
        <taxon>Agaricomycetes</taxon>
        <taxon>Agaricomycetidae</taxon>
        <taxon>Agaricales</taxon>
        <taxon>Agaricineae</taxon>
        <taxon>Strophariaceae</taxon>
        <taxon>Agrocybe</taxon>
    </lineage>
</organism>
<proteinExistence type="predicted"/>
<reference evidence="1 2" key="1">
    <citation type="submission" date="2019-12" db="EMBL/GenBank/DDBJ databases">
        <authorList>
            <person name="Floudas D."/>
            <person name="Bentzer J."/>
            <person name="Ahren D."/>
            <person name="Johansson T."/>
            <person name="Persson P."/>
            <person name="Tunlid A."/>
        </authorList>
    </citation>
    <scope>NUCLEOTIDE SEQUENCE [LARGE SCALE GENOMIC DNA]</scope>
    <source>
        <strain evidence="1 2">CBS 102.39</strain>
    </source>
</reference>
<evidence type="ECO:0000313" key="2">
    <source>
        <dbReference type="Proteomes" id="UP000521872"/>
    </source>
</evidence>
<dbReference type="AlphaFoldDB" id="A0A8H4R3B9"/>
<dbReference type="Proteomes" id="UP000521872">
    <property type="component" value="Unassembled WGS sequence"/>
</dbReference>
<accession>A0A8H4R3B9</accession>
<protein>
    <submittedName>
        <fullName evidence="1">Uncharacterized protein</fullName>
    </submittedName>
</protein>
<keyword evidence="2" id="KW-1185">Reference proteome</keyword>
<evidence type="ECO:0000313" key="1">
    <source>
        <dbReference type="EMBL" id="KAF4622487.1"/>
    </source>
</evidence>
<sequence>MPHVQPGSPSTYIGKFSKLVADCYH</sequence>
<name>A0A8H4R3B9_9AGAR</name>
<comment type="caution">
    <text evidence="1">The sequence shown here is derived from an EMBL/GenBank/DDBJ whole genome shotgun (WGS) entry which is preliminary data.</text>
</comment>
<gene>
    <name evidence="1" type="ORF">D9613_009085</name>
</gene>
<dbReference type="EMBL" id="JAACJL010000002">
    <property type="protein sequence ID" value="KAF4622487.1"/>
    <property type="molecule type" value="Genomic_DNA"/>
</dbReference>